<evidence type="ECO:0000313" key="1">
    <source>
        <dbReference type="EMBL" id="AJB41992.1"/>
    </source>
</evidence>
<organism evidence="1 2">
    <name type="scientific">Thermofilum adornatum 1505</name>
    <dbReference type="NCBI Taxonomy" id="697581"/>
    <lineage>
        <taxon>Archaea</taxon>
        <taxon>Thermoproteota</taxon>
        <taxon>Thermoprotei</taxon>
        <taxon>Thermofilales</taxon>
        <taxon>Thermofilaceae</taxon>
        <taxon>Thermofilum</taxon>
    </lineage>
</organism>
<dbReference type="Proteomes" id="UP000266720">
    <property type="component" value="Chromosome"/>
</dbReference>
<evidence type="ECO:0000313" key="2">
    <source>
        <dbReference type="Proteomes" id="UP000266720"/>
    </source>
</evidence>
<gene>
    <name evidence="1" type="ORF">TCARB_0942</name>
</gene>
<dbReference type="EMBL" id="CP007493">
    <property type="protein sequence ID" value="AJB41992.1"/>
    <property type="molecule type" value="Genomic_DNA"/>
</dbReference>
<name>A0A3G1A5E0_9CREN</name>
<proteinExistence type="predicted"/>
<dbReference type="KEGG" id="tcb:TCARB_0942"/>
<accession>A0A3G1A5E0</accession>
<dbReference type="AlphaFoldDB" id="A0A3G1A5E0"/>
<protein>
    <submittedName>
        <fullName evidence="1">Uncharacterized protein</fullName>
    </submittedName>
</protein>
<reference evidence="2" key="1">
    <citation type="book" date="2010" name="EXTREMOPHILES" publisher="0:0-0">
        <title>Complete genome sequences of ten hyperthermophilic archaea reveal their metabolic capabilities and possible ecological roles.</title>
        <editorList>
            <person name="?"/>
        </editorList>
        <authorList>
            <person name="Ravin N.V."/>
            <person name="Mardanov A.V."/>
            <person name="Bonch-Osmolovskaya E.A."/>
            <person name="Skryabin K.G."/>
        </authorList>
    </citation>
    <scope>NUCLEOTIDE SEQUENCE [LARGE SCALE GENOMIC DNA]</scope>
    <source>
        <strain evidence="2">1505</strain>
    </source>
</reference>
<dbReference type="STRING" id="697581.TCARB_0942"/>
<sequence>MANEREAYLARLREEKLILLYLYNFTMSLENFVSELESMGFSEEVIQEVWQALSDLYIGVKIPYAFVSKGSSGFYSSPARTKYWPYSDIIEKILLQYGFVDTSSAFTVYTPEANWYFLALTEKGVSVAREAYMSKLEESLDFVKDLLRRYKRLAPILYYGAIYDESIKRSYFNSKPVDNINKILRFETTSIIDAKIGKAPEPPQKRRTYHTADELWGKVKDIYEMQPLDIVRVAFQATAQTKTVTNVINEFFSPLYERRLVLFIPSYNTRNVYTDWEQWYVTSEFLEVVRESNVGVDPEKLEEFLTEFVSLFLLYLGSNHYTKGEILKALEVILDENKELGLSYDEVLERLRGLIQEISSSTGSISGFNEYGEPESPPFMVMDWERLDKAMMEYLELLGSRALALV</sequence>